<dbReference type="AlphaFoldDB" id="A0A0N8R3R7"/>
<evidence type="ECO:0000256" key="2">
    <source>
        <dbReference type="ARBA" id="ARBA00022448"/>
    </source>
</evidence>
<evidence type="ECO:0000313" key="6">
    <source>
        <dbReference type="EMBL" id="KPW90342.1"/>
    </source>
</evidence>
<dbReference type="GO" id="GO:0042597">
    <property type="term" value="C:periplasmic space"/>
    <property type="evidence" value="ECO:0007669"/>
    <property type="project" value="UniProtKB-SubCell"/>
</dbReference>
<reference evidence="6 7" key="1">
    <citation type="submission" date="2015-09" db="EMBL/GenBank/DDBJ databases">
        <title>Genome announcement of multiple Pseudomonas syringae strains.</title>
        <authorList>
            <person name="Thakur S."/>
            <person name="Wang P.W."/>
            <person name="Gong Y."/>
            <person name="Weir B.S."/>
            <person name="Guttman D.S."/>
        </authorList>
    </citation>
    <scope>NUCLEOTIDE SEQUENCE [LARGE SCALE GENOMIC DNA]</scope>
    <source>
        <strain evidence="6 7">ICMP9419</strain>
    </source>
</reference>
<proteinExistence type="predicted"/>
<evidence type="ECO:0000313" key="7">
    <source>
        <dbReference type="Proteomes" id="UP000050381"/>
    </source>
</evidence>
<gene>
    <name evidence="6" type="ORF">ALO79_03939</name>
</gene>
<evidence type="ECO:0000256" key="3">
    <source>
        <dbReference type="ARBA" id="ARBA00022729"/>
    </source>
</evidence>
<comment type="subcellular location">
    <subcellularLocation>
        <location evidence="1">Periplasm</location>
    </subcellularLocation>
</comment>
<dbReference type="PANTHER" id="PTHR30222:SF12">
    <property type="entry name" value="NORSPERMIDINE SENSOR"/>
    <property type="match status" value="1"/>
</dbReference>
<keyword evidence="2" id="KW-0813">Transport</keyword>
<dbReference type="Proteomes" id="UP000050381">
    <property type="component" value="Unassembled WGS sequence"/>
</dbReference>
<feature type="signal peptide" evidence="5">
    <location>
        <begin position="1"/>
        <end position="24"/>
    </location>
</feature>
<evidence type="ECO:0000256" key="1">
    <source>
        <dbReference type="ARBA" id="ARBA00004418"/>
    </source>
</evidence>
<accession>A0A0N8R3R7</accession>
<keyword evidence="4" id="KW-0574">Periplasm</keyword>
<evidence type="ECO:0000256" key="4">
    <source>
        <dbReference type="ARBA" id="ARBA00022764"/>
    </source>
</evidence>
<comment type="caution">
    <text evidence="6">The sequence shown here is derived from an EMBL/GenBank/DDBJ whole genome shotgun (WGS) entry which is preliminary data.</text>
</comment>
<protein>
    <submittedName>
        <fullName evidence="6">Putrescine-binding periplasmic protein</fullName>
    </submittedName>
</protein>
<keyword evidence="3 5" id="KW-0732">Signal</keyword>
<name>A0A0N8R3R7_PSESX</name>
<dbReference type="GO" id="GO:0019808">
    <property type="term" value="F:polyamine binding"/>
    <property type="evidence" value="ECO:0007669"/>
    <property type="project" value="InterPro"/>
</dbReference>
<sequence length="91" mass="9828">MSISIFSKALLAAAGLTLSISAQAESTVHIYNWSDYIGKTTRADFEAATGIKPMYDVFDSNETLEAKLLAGRTGYDVVVPSNHFLGKQIKA</sequence>
<dbReference type="PANTHER" id="PTHR30222">
    <property type="entry name" value="SPERMIDINE/PUTRESCINE-BINDING PERIPLASMIC PROTEIN"/>
    <property type="match status" value="1"/>
</dbReference>
<organism evidence="6 7">
    <name type="scientific">Pseudomonas syringae pv. castaneae</name>
    <dbReference type="NCBI Taxonomy" id="264450"/>
    <lineage>
        <taxon>Bacteria</taxon>
        <taxon>Pseudomonadati</taxon>
        <taxon>Pseudomonadota</taxon>
        <taxon>Gammaproteobacteria</taxon>
        <taxon>Pseudomonadales</taxon>
        <taxon>Pseudomonadaceae</taxon>
        <taxon>Pseudomonas</taxon>
        <taxon>Pseudomonas syringae</taxon>
    </lineage>
</organism>
<feature type="non-terminal residue" evidence="6">
    <location>
        <position position="91"/>
    </location>
</feature>
<dbReference type="PATRIC" id="fig|264450.4.peg.4709"/>
<dbReference type="SUPFAM" id="SSF53850">
    <property type="entry name" value="Periplasmic binding protein-like II"/>
    <property type="match status" value="1"/>
</dbReference>
<evidence type="ECO:0000256" key="5">
    <source>
        <dbReference type="SAM" id="SignalP"/>
    </source>
</evidence>
<feature type="chain" id="PRO_5006030455" evidence="5">
    <location>
        <begin position="25"/>
        <end position="91"/>
    </location>
</feature>
<dbReference type="GO" id="GO:0015846">
    <property type="term" value="P:polyamine transport"/>
    <property type="evidence" value="ECO:0007669"/>
    <property type="project" value="InterPro"/>
</dbReference>
<dbReference type="Gene3D" id="3.40.190.10">
    <property type="entry name" value="Periplasmic binding protein-like II"/>
    <property type="match status" value="1"/>
</dbReference>
<dbReference type="PRINTS" id="PR00909">
    <property type="entry name" value="SPERMDNBNDNG"/>
</dbReference>
<dbReference type="EMBL" id="LJQD01000508">
    <property type="protein sequence ID" value="KPW90342.1"/>
    <property type="molecule type" value="Genomic_DNA"/>
</dbReference>
<dbReference type="InterPro" id="IPR001188">
    <property type="entry name" value="Sperm_putr-bd"/>
</dbReference>